<dbReference type="EMBL" id="CM003608">
    <property type="protein sequence ID" value="KYP66905.1"/>
    <property type="molecule type" value="Genomic_DNA"/>
</dbReference>
<proteinExistence type="predicted"/>
<evidence type="ECO:0000313" key="3">
    <source>
        <dbReference type="Proteomes" id="UP000075243"/>
    </source>
</evidence>
<evidence type="ECO:0000256" key="1">
    <source>
        <dbReference type="SAM" id="MobiDB-lite"/>
    </source>
</evidence>
<reference evidence="2 3" key="1">
    <citation type="journal article" date="2012" name="Nat. Biotechnol.">
        <title>Draft genome sequence of pigeonpea (Cajanus cajan), an orphan legume crop of resource-poor farmers.</title>
        <authorList>
            <person name="Varshney R.K."/>
            <person name="Chen W."/>
            <person name="Li Y."/>
            <person name="Bharti A.K."/>
            <person name="Saxena R.K."/>
            <person name="Schlueter J.A."/>
            <person name="Donoghue M.T."/>
            <person name="Azam S."/>
            <person name="Fan G."/>
            <person name="Whaley A.M."/>
            <person name="Farmer A.D."/>
            <person name="Sheridan J."/>
            <person name="Iwata A."/>
            <person name="Tuteja R."/>
            <person name="Penmetsa R.V."/>
            <person name="Wu W."/>
            <person name="Upadhyaya H.D."/>
            <person name="Yang S.P."/>
            <person name="Shah T."/>
            <person name="Saxena K.B."/>
            <person name="Michael T."/>
            <person name="McCombie W.R."/>
            <person name="Yang B."/>
            <person name="Zhang G."/>
            <person name="Yang H."/>
            <person name="Wang J."/>
            <person name="Spillane C."/>
            <person name="Cook D.R."/>
            <person name="May G.D."/>
            <person name="Xu X."/>
            <person name="Jackson S.A."/>
        </authorList>
    </citation>
    <scope>NUCLEOTIDE SEQUENCE [LARGE SCALE GENOMIC DNA]</scope>
    <source>
        <strain evidence="3">cv. Asha</strain>
    </source>
</reference>
<name>A0A151TIL8_CAJCA</name>
<dbReference type="Proteomes" id="UP000075243">
    <property type="component" value="Chromosome 6"/>
</dbReference>
<organism evidence="2 3">
    <name type="scientific">Cajanus cajan</name>
    <name type="common">Pigeon pea</name>
    <name type="synonym">Cajanus indicus</name>
    <dbReference type="NCBI Taxonomy" id="3821"/>
    <lineage>
        <taxon>Eukaryota</taxon>
        <taxon>Viridiplantae</taxon>
        <taxon>Streptophyta</taxon>
        <taxon>Embryophyta</taxon>
        <taxon>Tracheophyta</taxon>
        <taxon>Spermatophyta</taxon>
        <taxon>Magnoliopsida</taxon>
        <taxon>eudicotyledons</taxon>
        <taxon>Gunneridae</taxon>
        <taxon>Pentapetalae</taxon>
        <taxon>rosids</taxon>
        <taxon>fabids</taxon>
        <taxon>Fabales</taxon>
        <taxon>Fabaceae</taxon>
        <taxon>Papilionoideae</taxon>
        <taxon>50 kb inversion clade</taxon>
        <taxon>NPAAA clade</taxon>
        <taxon>indigoferoid/millettioid clade</taxon>
        <taxon>Phaseoleae</taxon>
        <taxon>Cajanus</taxon>
    </lineage>
</organism>
<gene>
    <name evidence="2" type="ORF">KK1_013215</name>
</gene>
<keyword evidence="3" id="KW-1185">Reference proteome</keyword>
<dbReference type="Pfam" id="PF14223">
    <property type="entry name" value="Retrotran_gag_2"/>
    <property type="match status" value="1"/>
</dbReference>
<accession>A0A151TIL8</accession>
<evidence type="ECO:0008006" key="4">
    <source>
        <dbReference type="Google" id="ProtNLM"/>
    </source>
</evidence>
<dbReference type="AlphaFoldDB" id="A0A151TIL8"/>
<sequence length="251" mass="28980">MESEKLSTKIPYFDGQHYDHWSELMENLLCAKGLWNLVKTGVEEPVEGTTLTNEQLEKLEKSRRADHQVKHYLFRAIDRTIFEQILDRSTSKIVWDSLKRKFGGNARVKKSMLNALRREFEVLEMIDTETITEYFARVMTVANKMRSNGENMPDSKVVEKILRTLTDRFTYVVVSIEESQDTEAMSIDELQSSLVVHEQKFKRITRDDEQVLTSESNRGRGRGKGRGSNQGRGRGSGRQSFSKANVECFKT</sequence>
<feature type="compositionally biased region" description="Gly residues" evidence="1">
    <location>
        <begin position="226"/>
        <end position="236"/>
    </location>
</feature>
<evidence type="ECO:0000313" key="2">
    <source>
        <dbReference type="EMBL" id="KYP66905.1"/>
    </source>
</evidence>
<feature type="region of interest" description="Disordered" evidence="1">
    <location>
        <begin position="206"/>
        <end position="251"/>
    </location>
</feature>
<dbReference type="OMA" id="PKEAMME"/>
<protein>
    <recommendedName>
        <fullName evidence="4">Retrovirus-related Pol polyprotein from transposon TNT 1-94</fullName>
    </recommendedName>
</protein>
<dbReference type="PANTHER" id="PTHR35317">
    <property type="entry name" value="OS04G0629600 PROTEIN"/>
    <property type="match status" value="1"/>
</dbReference>
<dbReference type="Gramene" id="C.cajan_12824.t">
    <property type="protein sequence ID" value="C.cajan_12824.t.cds1"/>
    <property type="gene ID" value="C.cajan_12824"/>
</dbReference>
<dbReference type="PANTHER" id="PTHR35317:SF27">
    <property type="entry name" value="RETROVIRUS-RELATED POL POLYPROTEIN FROM TRANSPOSON TNT 1-94"/>
    <property type="match status" value="1"/>
</dbReference>